<accession>A0ABS8Q4U2</accession>
<dbReference type="EMBL" id="JAJNOC010000002">
    <property type="protein sequence ID" value="MCD2516761.1"/>
    <property type="molecule type" value="Genomic_DNA"/>
</dbReference>
<evidence type="ECO:0000313" key="4">
    <source>
        <dbReference type="Proteomes" id="UP001179361"/>
    </source>
</evidence>
<keyword evidence="4" id="KW-1185">Reference proteome</keyword>
<reference evidence="3" key="1">
    <citation type="submission" date="2021-11" db="EMBL/GenBank/DDBJ databases">
        <title>The complete genome of Massilia sp sp. G4R7.</title>
        <authorList>
            <person name="Liu L."/>
            <person name="Yue J."/>
            <person name="Yuan J."/>
            <person name="Yang F."/>
            <person name="Li L."/>
        </authorList>
    </citation>
    <scope>NUCLEOTIDE SEQUENCE</scope>
    <source>
        <strain evidence="3">G4R7</strain>
    </source>
</reference>
<dbReference type="PROSITE" id="PS51257">
    <property type="entry name" value="PROKAR_LIPOPROTEIN"/>
    <property type="match status" value="1"/>
</dbReference>
<feature type="region of interest" description="Disordered" evidence="1">
    <location>
        <begin position="54"/>
        <end position="84"/>
    </location>
</feature>
<evidence type="ECO:0008006" key="5">
    <source>
        <dbReference type="Google" id="ProtNLM"/>
    </source>
</evidence>
<name>A0ABS8Q4U2_9BURK</name>
<evidence type="ECO:0000313" key="3">
    <source>
        <dbReference type="EMBL" id="MCD2516761.1"/>
    </source>
</evidence>
<organism evidence="3 4">
    <name type="scientific">Massilia phyllostachyos</name>
    <dbReference type="NCBI Taxonomy" id="2898585"/>
    <lineage>
        <taxon>Bacteria</taxon>
        <taxon>Pseudomonadati</taxon>
        <taxon>Pseudomonadota</taxon>
        <taxon>Betaproteobacteria</taxon>
        <taxon>Burkholderiales</taxon>
        <taxon>Oxalobacteraceae</taxon>
        <taxon>Telluria group</taxon>
        <taxon>Massilia</taxon>
    </lineage>
</organism>
<proteinExistence type="predicted"/>
<sequence>MNRLLTTLLVWLLMAALPLHAVAASVSMSCAPVQEQTGAVQMAHHASQAAADAPHAHHGMHAMDSADAAADDDSSDTKTGKLSHSSCSACSAFCIGAVAPPSSSLSVPSFDGSEAVVAAPVDLLVGFIPDGPQRPPRQ</sequence>
<feature type="chain" id="PRO_5047370511" description="DUF2946 domain-containing protein" evidence="2">
    <location>
        <begin position="24"/>
        <end position="138"/>
    </location>
</feature>
<dbReference type="RefSeq" id="WP_231058062.1">
    <property type="nucleotide sequence ID" value="NZ_JAJNOC010000002.1"/>
</dbReference>
<comment type="caution">
    <text evidence="3">The sequence shown here is derived from an EMBL/GenBank/DDBJ whole genome shotgun (WGS) entry which is preliminary data.</text>
</comment>
<evidence type="ECO:0000256" key="2">
    <source>
        <dbReference type="SAM" id="SignalP"/>
    </source>
</evidence>
<keyword evidence="2" id="KW-0732">Signal</keyword>
<protein>
    <recommendedName>
        <fullName evidence="5">DUF2946 domain-containing protein</fullName>
    </recommendedName>
</protein>
<evidence type="ECO:0000256" key="1">
    <source>
        <dbReference type="SAM" id="MobiDB-lite"/>
    </source>
</evidence>
<dbReference type="Proteomes" id="UP001179361">
    <property type="component" value="Unassembled WGS sequence"/>
</dbReference>
<feature type="signal peptide" evidence="2">
    <location>
        <begin position="1"/>
        <end position="23"/>
    </location>
</feature>
<gene>
    <name evidence="3" type="ORF">LQ564_10620</name>
</gene>